<organism evidence="3 4">
    <name type="scientific">Periweissella cryptocerci</name>
    <dbReference type="NCBI Taxonomy" id="2506420"/>
    <lineage>
        <taxon>Bacteria</taxon>
        <taxon>Bacillati</taxon>
        <taxon>Bacillota</taxon>
        <taxon>Bacilli</taxon>
        <taxon>Lactobacillales</taxon>
        <taxon>Lactobacillaceae</taxon>
        <taxon>Periweissella</taxon>
    </lineage>
</organism>
<dbReference type="AlphaFoldDB" id="A0A4P6YVT5"/>
<dbReference type="PANTHER" id="PTHR48081">
    <property type="entry name" value="AB HYDROLASE SUPERFAMILY PROTEIN C4A8.06C"/>
    <property type="match status" value="1"/>
</dbReference>
<dbReference type="Pfam" id="PF20434">
    <property type="entry name" value="BD-FAE"/>
    <property type="match status" value="1"/>
</dbReference>
<dbReference type="OrthoDB" id="9815425at2"/>
<dbReference type="InterPro" id="IPR050300">
    <property type="entry name" value="GDXG_lipolytic_enzyme"/>
</dbReference>
<dbReference type="EMBL" id="CP037940">
    <property type="protein sequence ID" value="QBO36918.1"/>
    <property type="molecule type" value="Genomic_DNA"/>
</dbReference>
<dbReference type="GO" id="GO:0016787">
    <property type="term" value="F:hydrolase activity"/>
    <property type="evidence" value="ECO:0007669"/>
    <property type="project" value="UniProtKB-KW"/>
</dbReference>
<dbReference type="InterPro" id="IPR049492">
    <property type="entry name" value="BD-FAE-like_dom"/>
</dbReference>
<accession>A0A4P6YVT5</accession>
<evidence type="ECO:0000259" key="2">
    <source>
        <dbReference type="Pfam" id="PF20434"/>
    </source>
</evidence>
<proteinExistence type="predicted"/>
<evidence type="ECO:0000256" key="1">
    <source>
        <dbReference type="ARBA" id="ARBA00022801"/>
    </source>
</evidence>
<reference evidence="4" key="1">
    <citation type="submission" date="2019-03" db="EMBL/GenBank/DDBJ databases">
        <title>Weissella sp. 26KH-42 Genome sequencing.</title>
        <authorList>
            <person name="Heo J."/>
            <person name="Kim S.-J."/>
            <person name="Kim J.-S."/>
            <person name="Hong S.-B."/>
            <person name="Kwon S.-W."/>
        </authorList>
    </citation>
    <scope>NUCLEOTIDE SEQUENCE [LARGE SCALE GENOMIC DNA]</scope>
    <source>
        <strain evidence="4">26KH-42</strain>
    </source>
</reference>
<dbReference type="PANTHER" id="PTHR48081:SF33">
    <property type="entry name" value="KYNURENINE FORMAMIDASE"/>
    <property type="match status" value="1"/>
</dbReference>
<keyword evidence="4" id="KW-1185">Reference proteome</keyword>
<dbReference type="KEGG" id="wei:EQG49_10920"/>
<dbReference type="Gene3D" id="3.40.50.1820">
    <property type="entry name" value="alpha/beta hydrolase"/>
    <property type="match status" value="1"/>
</dbReference>
<dbReference type="Proteomes" id="UP000292886">
    <property type="component" value="Chromosome"/>
</dbReference>
<feature type="domain" description="BD-FAE-like" evidence="2">
    <location>
        <begin position="18"/>
        <end position="215"/>
    </location>
</feature>
<evidence type="ECO:0000313" key="3">
    <source>
        <dbReference type="EMBL" id="QBO36918.1"/>
    </source>
</evidence>
<dbReference type="InterPro" id="IPR029058">
    <property type="entry name" value="AB_hydrolase_fold"/>
</dbReference>
<name>A0A4P6YVT5_9LACO</name>
<sequence>MIRTEKNIAYGPLDQQTLDVYVPDKPNGAAILDLHGGGWWQGDKAKEAKIATILADAGYLVVAANYRLATATENHYPTQVDDVKLANEWLISSAYDFDRKRLGYFGGSTGGNLATELGLATGRPFVSWSGLLDLAGFYNTHLELVPKQLVIGKSVPSDQIDQDGANDAYYKWIIINLLGDQVSPEKLVAATLYQRISKQSGPGLLANSMHEIVPAYEHQKVAQLLQEADVPVETILLAGNRHAEAYQEDALPATLAFLKRYLLA</sequence>
<dbReference type="SUPFAM" id="SSF53474">
    <property type="entry name" value="alpha/beta-Hydrolases"/>
    <property type="match status" value="1"/>
</dbReference>
<dbReference type="RefSeq" id="WP_133363995.1">
    <property type="nucleotide sequence ID" value="NZ_CP037940.1"/>
</dbReference>
<gene>
    <name evidence="3" type="ORF">EQG49_10920</name>
</gene>
<evidence type="ECO:0000313" key="4">
    <source>
        <dbReference type="Proteomes" id="UP000292886"/>
    </source>
</evidence>
<protein>
    <submittedName>
        <fullName evidence="3">Alpha/beta hydrolase</fullName>
    </submittedName>
</protein>
<keyword evidence="1 3" id="KW-0378">Hydrolase</keyword>